<dbReference type="InterPro" id="IPR010656">
    <property type="entry name" value="DctM"/>
</dbReference>
<keyword evidence="2" id="KW-1003">Cell membrane</keyword>
<feature type="transmembrane region" description="Helical" evidence="7">
    <location>
        <begin position="284"/>
        <end position="304"/>
    </location>
</feature>
<keyword evidence="7" id="KW-0813">Transport</keyword>
<dbReference type="RefSeq" id="WP_283444743.1">
    <property type="nucleotide sequence ID" value="NZ_FXUL01000024.1"/>
</dbReference>
<evidence type="ECO:0000259" key="8">
    <source>
        <dbReference type="Pfam" id="PF06808"/>
    </source>
</evidence>
<feature type="transmembrane region" description="Helical" evidence="7">
    <location>
        <begin position="410"/>
        <end position="433"/>
    </location>
</feature>
<feature type="transmembrane region" description="Helical" evidence="7">
    <location>
        <begin position="67"/>
        <end position="88"/>
    </location>
</feature>
<evidence type="ECO:0000256" key="3">
    <source>
        <dbReference type="ARBA" id="ARBA00022519"/>
    </source>
</evidence>
<dbReference type="PIRSF" id="PIRSF006066">
    <property type="entry name" value="HI0050"/>
    <property type="match status" value="1"/>
</dbReference>
<evidence type="ECO:0000313" key="10">
    <source>
        <dbReference type="Proteomes" id="UP001158049"/>
    </source>
</evidence>
<comment type="subunit">
    <text evidence="7">The complex comprises the extracytoplasmic solute receptor protein and the two transmembrane proteins.</text>
</comment>
<comment type="subcellular location">
    <subcellularLocation>
        <location evidence="1 7">Cell inner membrane</location>
        <topology evidence="1 7">Multi-pass membrane protein</topology>
    </subcellularLocation>
</comment>
<keyword evidence="4 7" id="KW-0812">Transmembrane</keyword>
<proteinExistence type="inferred from homology"/>
<name>A0ABY1QQP2_9BURK</name>
<evidence type="ECO:0000256" key="5">
    <source>
        <dbReference type="ARBA" id="ARBA00022989"/>
    </source>
</evidence>
<dbReference type="EMBL" id="FXUL01000024">
    <property type="protein sequence ID" value="SMP76332.1"/>
    <property type="molecule type" value="Genomic_DNA"/>
</dbReference>
<keyword evidence="6 7" id="KW-0472">Membrane</keyword>
<evidence type="ECO:0000313" key="9">
    <source>
        <dbReference type="EMBL" id="SMP76332.1"/>
    </source>
</evidence>
<organism evidence="9 10">
    <name type="scientific">Noviherbaspirillum suwonense</name>
    <dbReference type="NCBI Taxonomy" id="1224511"/>
    <lineage>
        <taxon>Bacteria</taxon>
        <taxon>Pseudomonadati</taxon>
        <taxon>Pseudomonadota</taxon>
        <taxon>Betaproteobacteria</taxon>
        <taxon>Burkholderiales</taxon>
        <taxon>Oxalobacteraceae</taxon>
        <taxon>Noviherbaspirillum</taxon>
    </lineage>
</organism>
<dbReference type="PANTHER" id="PTHR33362">
    <property type="entry name" value="SIALIC ACID TRAP TRANSPORTER PERMEASE PROTEIN SIAT-RELATED"/>
    <property type="match status" value="1"/>
</dbReference>
<reference evidence="9 10" key="1">
    <citation type="submission" date="2017-05" db="EMBL/GenBank/DDBJ databases">
        <authorList>
            <person name="Varghese N."/>
            <person name="Submissions S."/>
        </authorList>
    </citation>
    <scope>NUCLEOTIDE SEQUENCE [LARGE SCALE GENOMIC DNA]</scope>
    <source>
        <strain evidence="9 10">DSM 26001</strain>
    </source>
</reference>
<dbReference type="InterPro" id="IPR004681">
    <property type="entry name" value="TRAP_DctM"/>
</dbReference>
<feature type="transmembrane region" description="Helical" evidence="7">
    <location>
        <begin position="324"/>
        <end position="349"/>
    </location>
</feature>
<dbReference type="Proteomes" id="UP001158049">
    <property type="component" value="Unassembled WGS sequence"/>
</dbReference>
<keyword evidence="5 7" id="KW-1133">Transmembrane helix</keyword>
<feature type="transmembrane region" description="Helical" evidence="7">
    <location>
        <begin position="387"/>
        <end position="403"/>
    </location>
</feature>
<feature type="transmembrane region" description="Helical" evidence="7">
    <location>
        <begin position="252"/>
        <end position="272"/>
    </location>
</feature>
<gene>
    <name evidence="9" type="ORF">SAMN06295970_12427</name>
</gene>
<evidence type="ECO:0000256" key="6">
    <source>
        <dbReference type="ARBA" id="ARBA00023136"/>
    </source>
</evidence>
<protein>
    <recommendedName>
        <fullName evidence="7">TRAP transporter large permease protein</fullName>
    </recommendedName>
</protein>
<comment type="caution">
    <text evidence="9">The sequence shown here is derived from an EMBL/GenBank/DDBJ whole genome shotgun (WGS) entry which is preliminary data.</text>
</comment>
<feature type="transmembrane region" description="Helical" evidence="7">
    <location>
        <begin position="144"/>
        <end position="170"/>
    </location>
</feature>
<keyword evidence="3 7" id="KW-0997">Cell inner membrane</keyword>
<comment type="similarity">
    <text evidence="7">Belongs to the TRAP transporter large permease family.</text>
</comment>
<feature type="domain" description="TRAP C4-dicarboxylate transport system permease DctM subunit" evidence="8">
    <location>
        <begin position="14"/>
        <end position="429"/>
    </location>
</feature>
<evidence type="ECO:0000256" key="7">
    <source>
        <dbReference type="RuleBase" id="RU369079"/>
    </source>
</evidence>
<comment type="function">
    <text evidence="7">Part of the tripartite ATP-independent periplasmic (TRAP) transport system.</text>
</comment>
<evidence type="ECO:0000256" key="2">
    <source>
        <dbReference type="ARBA" id="ARBA00022475"/>
    </source>
</evidence>
<evidence type="ECO:0000256" key="4">
    <source>
        <dbReference type="ARBA" id="ARBA00022692"/>
    </source>
</evidence>
<evidence type="ECO:0000256" key="1">
    <source>
        <dbReference type="ARBA" id="ARBA00004429"/>
    </source>
</evidence>
<dbReference type="NCBIfam" id="TIGR00786">
    <property type="entry name" value="dctM"/>
    <property type="match status" value="1"/>
</dbReference>
<dbReference type="PANTHER" id="PTHR33362:SF5">
    <property type="entry name" value="C4-DICARBOXYLATE TRAP TRANSPORTER LARGE PERMEASE PROTEIN DCTM"/>
    <property type="match status" value="1"/>
</dbReference>
<keyword evidence="10" id="KW-1185">Reference proteome</keyword>
<feature type="transmembrane region" description="Helical" evidence="7">
    <location>
        <begin position="176"/>
        <end position="199"/>
    </location>
</feature>
<feature type="transmembrane region" description="Helical" evidence="7">
    <location>
        <begin position="7"/>
        <end position="27"/>
    </location>
</feature>
<accession>A0ABY1QQP2</accession>
<dbReference type="Pfam" id="PF06808">
    <property type="entry name" value="DctM"/>
    <property type="match status" value="1"/>
</dbReference>
<sequence>MTEFSPVAVGFIGLGLLVVLMALRFPIGIALGTVSLSGMFVLRGPSAAMAALAGLPFEFAASWSLSAVPMFLLMGAIAFHTGLTRSLFSAARNWLSFLPGGLAVATNFASAGFAAVSGSSLATAAAMGRIAIPEMLKARYDPGLATAVVAASGTLGSLIPPSILFVLYGIFTDQPIGKLLIAGILPGLLTAFVYAAMIIGRCHLNPNLAPALDEKVTMTERLAELRKVWPVPALILAVAGSLYSGLATTTEAAAVGAFMAFVVGALQGRLTWRAFIDSVQESLASTASIFFVAIGAILLTRFLALSGVPNYLATLMGAWALDPILVVLGASLIYLFLGMFLDPVGLMLITLPVLMPMFRALNLDLIWIGVLVVKYLEIGLLTPPVGLNAYVVSGVVGSAVPLSRIFHGLIWFLAAEGLIMALLIGFPQISLYLPNLMSN</sequence>
<comment type="caution">
    <text evidence="7">Lacks conserved residue(s) required for the propagation of feature annotation.</text>
</comment>